<organism evidence="2">
    <name type="scientific">uncultured Pyrinomonadaceae bacterium</name>
    <dbReference type="NCBI Taxonomy" id="2283094"/>
    <lineage>
        <taxon>Bacteria</taxon>
        <taxon>Pseudomonadati</taxon>
        <taxon>Acidobacteriota</taxon>
        <taxon>Blastocatellia</taxon>
        <taxon>Blastocatellales</taxon>
        <taxon>Pyrinomonadaceae</taxon>
        <taxon>environmental samples</taxon>
    </lineage>
</organism>
<keyword evidence="1" id="KW-0812">Transmembrane</keyword>
<reference evidence="2" key="1">
    <citation type="submission" date="2020-02" db="EMBL/GenBank/DDBJ databases">
        <authorList>
            <person name="Meier V. D."/>
        </authorList>
    </citation>
    <scope>NUCLEOTIDE SEQUENCE</scope>
    <source>
        <strain evidence="2">AVDCRST_MAG74</strain>
    </source>
</reference>
<accession>A0A6J4NFS9</accession>
<evidence type="ECO:0000313" key="2">
    <source>
        <dbReference type="EMBL" id="CAA9384982.1"/>
    </source>
</evidence>
<proteinExistence type="predicted"/>
<protein>
    <submittedName>
        <fullName evidence="2">Uncharacterized protein</fullName>
    </submittedName>
</protein>
<evidence type="ECO:0000256" key="1">
    <source>
        <dbReference type="SAM" id="Phobius"/>
    </source>
</evidence>
<keyword evidence="1" id="KW-1133">Transmembrane helix</keyword>
<dbReference type="AlphaFoldDB" id="A0A6J4NFS9"/>
<feature type="transmembrane region" description="Helical" evidence="1">
    <location>
        <begin position="5"/>
        <end position="23"/>
    </location>
</feature>
<feature type="transmembrane region" description="Helical" evidence="1">
    <location>
        <begin position="29"/>
        <end position="50"/>
    </location>
</feature>
<gene>
    <name evidence="2" type="ORF">AVDCRST_MAG74-632</name>
</gene>
<name>A0A6J4NFS9_9BACT</name>
<dbReference type="EMBL" id="CADCUR010000047">
    <property type="protein sequence ID" value="CAA9384982.1"/>
    <property type="molecule type" value="Genomic_DNA"/>
</dbReference>
<keyword evidence="1" id="KW-0472">Membrane</keyword>
<sequence length="62" mass="6900">MMRKIYVAAWFIVALAVLVSIFTGIFNPVALFVCSPVALALVYSLALWTVMVHSKSENRIVE</sequence>